<dbReference type="Pfam" id="PF14054">
    <property type="entry name" value="DUF4249"/>
    <property type="match status" value="1"/>
</dbReference>
<gene>
    <name evidence="1" type="ORF">H4O18_15610</name>
</gene>
<proteinExistence type="predicted"/>
<dbReference type="Proteomes" id="UP000618952">
    <property type="component" value="Unassembled WGS sequence"/>
</dbReference>
<dbReference type="InterPro" id="IPR025345">
    <property type="entry name" value="DUF4249"/>
</dbReference>
<comment type="caution">
    <text evidence="1">The sequence shown here is derived from an EMBL/GenBank/DDBJ whole genome shotgun (WGS) entry which is preliminary data.</text>
</comment>
<dbReference type="EMBL" id="JACLHY010000018">
    <property type="protein sequence ID" value="MBC8769424.1"/>
    <property type="molecule type" value="Genomic_DNA"/>
</dbReference>
<protein>
    <submittedName>
        <fullName evidence="1">DUF4249 family protein</fullName>
    </submittedName>
</protein>
<dbReference type="PROSITE" id="PS51257">
    <property type="entry name" value="PROKAR_LIPOPROTEIN"/>
    <property type="match status" value="1"/>
</dbReference>
<sequence>MKNILFLIVCFMTYGCQDVIEVDLPSEEPRLVIDALIKLEDMDNPSVLVQIKASLTSSFFEEVQPTQLQEITLRNTESGAELILIESIPGTGVYENEWDLDELTQGDLELRIKHNSQTYLAKTKYVPAVPIESLEQGTTTLFGDDETEVVVTFTDNGERDDFYLFDFDFGEYLVTEDEFYQGKRFQFSFFYDSKVEDEREVKISILGIDKDFFNYMNQLISQSGPDTGPFSTPATTVKGNIINITGSSDSFIGSEIPFALGYFAVCQTFSDTLLIKK</sequence>
<name>A0ABR7QQR6_9FLAO</name>
<keyword evidence="2" id="KW-1185">Reference proteome</keyword>
<dbReference type="RefSeq" id="WP_187586239.1">
    <property type="nucleotide sequence ID" value="NZ_JACLHY010000018.1"/>
</dbReference>
<organism evidence="1 2">
    <name type="scientific">Arenibacter arenosicollis</name>
    <dbReference type="NCBI Taxonomy" id="2762274"/>
    <lineage>
        <taxon>Bacteria</taxon>
        <taxon>Pseudomonadati</taxon>
        <taxon>Bacteroidota</taxon>
        <taxon>Flavobacteriia</taxon>
        <taxon>Flavobacteriales</taxon>
        <taxon>Flavobacteriaceae</taxon>
        <taxon>Arenibacter</taxon>
    </lineage>
</organism>
<evidence type="ECO:0000313" key="1">
    <source>
        <dbReference type="EMBL" id="MBC8769424.1"/>
    </source>
</evidence>
<accession>A0ABR7QQR6</accession>
<evidence type="ECO:0000313" key="2">
    <source>
        <dbReference type="Proteomes" id="UP000618952"/>
    </source>
</evidence>
<reference evidence="1 2" key="1">
    <citation type="submission" date="2020-08" db="EMBL/GenBank/DDBJ databases">
        <title>Arenibacter gaetbuli sp. nov., isolated from a sand dune.</title>
        <authorList>
            <person name="Park S."/>
            <person name="Yoon J.-H."/>
        </authorList>
    </citation>
    <scope>NUCLEOTIDE SEQUENCE [LARGE SCALE GENOMIC DNA]</scope>
    <source>
        <strain evidence="1 2">BSSL-BM3</strain>
    </source>
</reference>